<dbReference type="InterPro" id="IPR003786">
    <property type="entry name" value="FdhD"/>
</dbReference>
<dbReference type="GO" id="GO:0005737">
    <property type="term" value="C:cytoplasm"/>
    <property type="evidence" value="ECO:0007669"/>
    <property type="project" value="UniProtKB-SubCell"/>
</dbReference>
<proteinExistence type="inferred from homology"/>
<dbReference type="PANTHER" id="PTHR30592">
    <property type="entry name" value="FORMATE DEHYDROGENASE"/>
    <property type="match status" value="1"/>
</dbReference>
<keyword evidence="5" id="KW-1185">Reference proteome</keyword>
<feature type="active site" description="Cysteine persulfide intermediate" evidence="3">
    <location>
        <position position="123"/>
    </location>
</feature>
<dbReference type="GO" id="GO:0097163">
    <property type="term" value="F:sulfur carrier activity"/>
    <property type="evidence" value="ECO:0007669"/>
    <property type="project" value="UniProtKB-UniRule"/>
</dbReference>
<dbReference type="GO" id="GO:0006777">
    <property type="term" value="P:Mo-molybdopterin cofactor biosynthetic process"/>
    <property type="evidence" value="ECO:0007669"/>
    <property type="project" value="UniProtKB-UniRule"/>
</dbReference>
<dbReference type="GO" id="GO:0016783">
    <property type="term" value="F:sulfurtransferase activity"/>
    <property type="evidence" value="ECO:0007669"/>
    <property type="project" value="InterPro"/>
</dbReference>
<dbReference type="HAMAP" id="MF_00187">
    <property type="entry name" value="FdhD"/>
    <property type="match status" value="1"/>
</dbReference>
<name>A0A327KV62_9BRAD</name>
<dbReference type="Proteomes" id="UP000248863">
    <property type="component" value="Unassembled WGS sequence"/>
</dbReference>
<dbReference type="Gene3D" id="3.10.20.10">
    <property type="match status" value="1"/>
</dbReference>
<comment type="caution">
    <text evidence="4">The sequence shown here is derived from an EMBL/GenBank/DDBJ whole genome shotgun (WGS) entry which is preliminary data.</text>
</comment>
<evidence type="ECO:0000313" key="4">
    <source>
        <dbReference type="EMBL" id="RAI41633.1"/>
    </source>
</evidence>
<dbReference type="PANTHER" id="PTHR30592:SF1">
    <property type="entry name" value="SULFUR CARRIER PROTEIN FDHD"/>
    <property type="match status" value="1"/>
</dbReference>
<evidence type="ECO:0000256" key="2">
    <source>
        <dbReference type="ARBA" id="ARBA00023150"/>
    </source>
</evidence>
<accession>A0A327KV62</accession>
<dbReference type="EMBL" id="NPEU01000013">
    <property type="protein sequence ID" value="RAI41633.1"/>
    <property type="molecule type" value="Genomic_DNA"/>
</dbReference>
<sequence>MSPALQDGAALADPPVGSRRIDDCLLITETAAGLRRETVAEEVPVALIYNGTTFAVMLATPADLDDFGRGFSLTEGIVGAPSDIGPIEVVPVGRGIEVKITIDEDWALALATRKRALAGRTGCGLCGVDQFSEALRPVARVTSALVVAPAAVRRAMAELPAHQLLNRRVGAVHAAALADRDGHIVALREDVGRHNALDKLIGAVTADAIDVSERFVLVSSRCSYEMVHKTAAAGIGLIAAVSAPTSLAIGLAAKANVALLGFARDGRFTVYAGAGRIAGAELHVA</sequence>
<dbReference type="PIRSF" id="PIRSF015626">
    <property type="entry name" value="FdhD"/>
    <property type="match status" value="1"/>
</dbReference>
<organism evidence="4 5">
    <name type="scientific">Rhodoplanes elegans</name>
    <dbReference type="NCBI Taxonomy" id="29408"/>
    <lineage>
        <taxon>Bacteria</taxon>
        <taxon>Pseudomonadati</taxon>
        <taxon>Pseudomonadota</taxon>
        <taxon>Alphaproteobacteria</taxon>
        <taxon>Hyphomicrobiales</taxon>
        <taxon>Nitrobacteraceae</taxon>
        <taxon>Rhodoplanes</taxon>
    </lineage>
</organism>
<keyword evidence="1 3" id="KW-0963">Cytoplasm</keyword>
<keyword evidence="2 3" id="KW-0501">Molybdenum cofactor biosynthesis</keyword>
<dbReference type="NCBIfam" id="TIGR00129">
    <property type="entry name" value="fdhD_narQ"/>
    <property type="match status" value="1"/>
</dbReference>
<evidence type="ECO:0000313" key="5">
    <source>
        <dbReference type="Proteomes" id="UP000248863"/>
    </source>
</evidence>
<reference evidence="4 5" key="1">
    <citation type="submission" date="2017-07" db="EMBL/GenBank/DDBJ databases">
        <title>Draft Genome Sequences of Select Purple Nonsulfur Bacteria.</title>
        <authorList>
            <person name="Lasarre B."/>
            <person name="Mckinlay J.B."/>
        </authorList>
    </citation>
    <scope>NUCLEOTIDE SEQUENCE [LARGE SCALE GENOMIC DNA]</scope>
    <source>
        <strain evidence="4 5">DSM 11907</strain>
    </source>
</reference>
<dbReference type="InterPro" id="IPR016193">
    <property type="entry name" value="Cytidine_deaminase-like"/>
</dbReference>
<dbReference type="AlphaFoldDB" id="A0A327KV62"/>
<comment type="function">
    <text evidence="3">Required for formate dehydrogenase (FDH) activity. Acts as a sulfur carrier protein that transfers sulfur from IscS to the molybdenum cofactor prior to its insertion into FDH.</text>
</comment>
<evidence type="ECO:0000256" key="3">
    <source>
        <dbReference type="HAMAP-Rule" id="MF_00187"/>
    </source>
</evidence>
<protein>
    <recommendedName>
        <fullName evidence="3">Sulfur carrier protein FdhD</fullName>
    </recommendedName>
</protein>
<dbReference type="SUPFAM" id="SSF53927">
    <property type="entry name" value="Cytidine deaminase-like"/>
    <property type="match status" value="1"/>
</dbReference>
<dbReference type="Pfam" id="PF02634">
    <property type="entry name" value="FdhD-NarQ"/>
    <property type="match status" value="1"/>
</dbReference>
<comment type="similarity">
    <text evidence="3">Belongs to the FdhD family.</text>
</comment>
<dbReference type="Gene3D" id="3.40.140.10">
    <property type="entry name" value="Cytidine Deaminase, domain 2"/>
    <property type="match status" value="1"/>
</dbReference>
<dbReference type="OrthoDB" id="3197277at2"/>
<feature type="binding site" evidence="3">
    <location>
        <begin position="262"/>
        <end position="267"/>
    </location>
    <ligand>
        <name>Mo-bis(molybdopterin guanine dinucleotide)</name>
        <dbReference type="ChEBI" id="CHEBI:60539"/>
    </ligand>
</feature>
<keyword evidence="4" id="KW-0808">Transferase</keyword>
<evidence type="ECO:0000256" key="1">
    <source>
        <dbReference type="ARBA" id="ARBA00022490"/>
    </source>
</evidence>
<comment type="subcellular location">
    <subcellularLocation>
        <location evidence="3">Cytoplasm</location>
    </subcellularLocation>
</comment>
<gene>
    <name evidence="3" type="primary">fdhD</name>
    <name evidence="4" type="ORF">CH338_02610</name>
</gene>